<keyword evidence="1" id="KW-0472">Membrane</keyword>
<organism evidence="3 4">
    <name type="scientific">Paralvinella palmiformis</name>
    <dbReference type="NCBI Taxonomy" id="53620"/>
    <lineage>
        <taxon>Eukaryota</taxon>
        <taxon>Metazoa</taxon>
        <taxon>Spiralia</taxon>
        <taxon>Lophotrochozoa</taxon>
        <taxon>Annelida</taxon>
        <taxon>Polychaeta</taxon>
        <taxon>Sedentaria</taxon>
        <taxon>Canalipalpata</taxon>
        <taxon>Terebellida</taxon>
        <taxon>Terebelliformia</taxon>
        <taxon>Alvinellidae</taxon>
        <taxon>Paralvinella</taxon>
    </lineage>
</organism>
<feature type="transmembrane region" description="Helical" evidence="1">
    <location>
        <begin position="292"/>
        <end position="312"/>
    </location>
</feature>
<dbReference type="PANTHER" id="PTHR15644">
    <property type="entry name" value="OSTEOPETROSIS ASSOCIATED TRANSMEMBRANE PROTEIN 1"/>
    <property type="match status" value="1"/>
</dbReference>
<keyword evidence="2" id="KW-0732">Signal</keyword>
<reference evidence="3" key="1">
    <citation type="journal article" date="2023" name="Mol. Biol. Evol.">
        <title>Third-Generation Sequencing Reveals the Adaptive Role of the Epigenome in Three Deep-Sea Polychaetes.</title>
        <authorList>
            <person name="Perez M."/>
            <person name="Aroh O."/>
            <person name="Sun Y."/>
            <person name="Lan Y."/>
            <person name="Juniper S.K."/>
            <person name="Young C.R."/>
            <person name="Angers B."/>
            <person name="Qian P.Y."/>
        </authorList>
    </citation>
    <scope>NUCLEOTIDE SEQUENCE</scope>
    <source>
        <strain evidence="3">P08H-3</strain>
    </source>
</reference>
<evidence type="ECO:0000256" key="1">
    <source>
        <dbReference type="SAM" id="Phobius"/>
    </source>
</evidence>
<keyword evidence="1" id="KW-1133">Transmembrane helix</keyword>
<name>A0AAD9N948_9ANNE</name>
<evidence type="ECO:0000313" key="4">
    <source>
        <dbReference type="Proteomes" id="UP001208570"/>
    </source>
</evidence>
<protein>
    <recommendedName>
        <fullName evidence="5">Osteopetrosis associated transmembrane protein</fullName>
    </recommendedName>
</protein>
<dbReference type="Proteomes" id="UP001208570">
    <property type="component" value="Unassembled WGS sequence"/>
</dbReference>
<dbReference type="EMBL" id="JAODUP010000150">
    <property type="protein sequence ID" value="KAK2159611.1"/>
    <property type="molecule type" value="Genomic_DNA"/>
</dbReference>
<feature type="chain" id="PRO_5042188703" description="Osteopetrosis associated transmembrane protein" evidence="2">
    <location>
        <begin position="22"/>
        <end position="345"/>
    </location>
</feature>
<evidence type="ECO:0000313" key="3">
    <source>
        <dbReference type="EMBL" id="KAK2159611.1"/>
    </source>
</evidence>
<feature type="signal peptide" evidence="2">
    <location>
        <begin position="1"/>
        <end position="21"/>
    </location>
</feature>
<keyword evidence="4" id="KW-1185">Reference proteome</keyword>
<evidence type="ECO:0008006" key="5">
    <source>
        <dbReference type="Google" id="ProtNLM"/>
    </source>
</evidence>
<gene>
    <name evidence="3" type="ORF">LSH36_150g06010</name>
</gene>
<comment type="caution">
    <text evidence="3">The sequence shown here is derived from an EMBL/GenBank/DDBJ whole genome shotgun (WGS) entry which is preliminary data.</text>
</comment>
<dbReference type="InterPro" id="IPR019172">
    <property type="entry name" value="Osteopetrosis-assoc_TM_1"/>
</dbReference>
<sequence>MIFTLVIVFSVLFALEMQTTADSHDRLPSELKINLTTKSFETELIPDGDGHGVDLVSHMTEKPRLPVSVFTVTSTGEGINSEVETHTESPVPLVSSCTAFVMDFSEGAAAFTRCSILYARPFRLCENCVAEYLKVVNSYHEIMKGTFHDKSGLLCSDMILKSDRIQIVVQTFKFVQHLWNDCHCDSCFHHESEMTDYEISNDTLKFLELSNKTQSCFDNFTHGADVIPFTNITVDPAICNSCREDYRQLNVFYEQLLILYPDNVCMDIVDMMNSTRLCWSKEFHCSLHDVDIVPVVLLSIFFSSLPIIFYVSNKIHGTKTEKKLLKQKRMRESQINNCVEEDVMS</sequence>
<dbReference type="AlphaFoldDB" id="A0AAD9N948"/>
<proteinExistence type="predicted"/>
<keyword evidence="1" id="KW-0812">Transmembrane</keyword>
<dbReference type="Pfam" id="PF09777">
    <property type="entry name" value="OSTMP1"/>
    <property type="match status" value="1"/>
</dbReference>
<evidence type="ECO:0000256" key="2">
    <source>
        <dbReference type="SAM" id="SignalP"/>
    </source>
</evidence>
<accession>A0AAD9N948</accession>
<dbReference type="PANTHER" id="PTHR15644:SF2">
    <property type="entry name" value="OSTEOPETROSIS-ASSOCIATED TRANSMEMBRANE PROTEIN 1"/>
    <property type="match status" value="1"/>
</dbReference>
<dbReference type="GO" id="GO:0005829">
    <property type="term" value="C:cytosol"/>
    <property type="evidence" value="ECO:0007669"/>
    <property type="project" value="TreeGrafter"/>
</dbReference>